<protein>
    <submittedName>
        <fullName evidence="3">GIY-YIG nuclease family protein</fullName>
    </submittedName>
</protein>
<evidence type="ECO:0000313" key="4">
    <source>
        <dbReference type="Proteomes" id="UP000297647"/>
    </source>
</evidence>
<dbReference type="InterPro" id="IPR035901">
    <property type="entry name" value="GIY-YIG_endonuc_sf"/>
</dbReference>
<dbReference type="PANTHER" id="PTHR34477">
    <property type="entry name" value="UPF0213 PROTEIN YHBQ"/>
    <property type="match status" value="1"/>
</dbReference>
<comment type="caution">
    <text evidence="3">The sequence shown here is derived from an EMBL/GenBank/DDBJ whole genome shotgun (WGS) entry which is preliminary data.</text>
</comment>
<gene>
    <name evidence="3" type="ORF">E4S40_16720</name>
</gene>
<dbReference type="RefSeq" id="WP_135076987.1">
    <property type="nucleotide sequence ID" value="NZ_SPSB01000006.1"/>
</dbReference>
<dbReference type="PROSITE" id="PS50164">
    <property type="entry name" value="GIY_YIG"/>
    <property type="match status" value="1"/>
</dbReference>
<organism evidence="3 4">
    <name type="scientific">Algoriphagus kandeliae</name>
    <dbReference type="NCBI Taxonomy" id="2562278"/>
    <lineage>
        <taxon>Bacteria</taxon>
        <taxon>Pseudomonadati</taxon>
        <taxon>Bacteroidota</taxon>
        <taxon>Cytophagia</taxon>
        <taxon>Cytophagales</taxon>
        <taxon>Cyclobacteriaceae</taxon>
        <taxon>Algoriphagus</taxon>
    </lineage>
</organism>
<sequence>MACYFYILHSASLAKFYLGHTCDDIQERMWRHLSDHHGFTSKSKDWELVYSEEYADKKAAYARERQVKSWKSKKKIEELINQKS</sequence>
<dbReference type="AlphaFoldDB" id="A0A4Y9QHN4"/>
<dbReference type="InterPro" id="IPR000305">
    <property type="entry name" value="GIY-YIG_endonuc"/>
</dbReference>
<comment type="similarity">
    <text evidence="1">Belongs to the UPF0213 family.</text>
</comment>
<keyword evidence="4" id="KW-1185">Reference proteome</keyword>
<evidence type="ECO:0000259" key="2">
    <source>
        <dbReference type="PROSITE" id="PS50164"/>
    </source>
</evidence>
<dbReference type="Gene3D" id="3.40.1440.10">
    <property type="entry name" value="GIY-YIG endonuclease"/>
    <property type="match status" value="1"/>
</dbReference>
<feature type="domain" description="GIY-YIG" evidence="2">
    <location>
        <begin position="1"/>
        <end position="77"/>
    </location>
</feature>
<dbReference type="Pfam" id="PF01541">
    <property type="entry name" value="GIY-YIG"/>
    <property type="match status" value="1"/>
</dbReference>
<dbReference type="PANTHER" id="PTHR34477:SF5">
    <property type="entry name" value="BSL5627 PROTEIN"/>
    <property type="match status" value="1"/>
</dbReference>
<dbReference type="SUPFAM" id="SSF82771">
    <property type="entry name" value="GIY-YIG endonuclease"/>
    <property type="match status" value="1"/>
</dbReference>
<dbReference type="OrthoDB" id="1203060at2"/>
<dbReference type="CDD" id="cd10449">
    <property type="entry name" value="GIY-YIG_SLX1_like"/>
    <property type="match status" value="1"/>
</dbReference>
<dbReference type="InterPro" id="IPR050190">
    <property type="entry name" value="UPF0213_domain"/>
</dbReference>
<reference evidence="3 4" key="1">
    <citation type="submission" date="2019-03" db="EMBL/GenBank/DDBJ databases">
        <title>Algoriphagus sp. nov, a new strain isolated from root system soil of mangrove plant Kandelia.</title>
        <authorList>
            <person name="Yin Q."/>
            <person name="Wang K."/>
            <person name="Song Z."/>
        </authorList>
    </citation>
    <scope>NUCLEOTIDE SEQUENCE [LARGE SCALE GENOMIC DNA]</scope>
    <source>
        <strain evidence="3 4">XY-J91</strain>
    </source>
</reference>
<name>A0A4Y9QHN4_9BACT</name>
<proteinExistence type="inferred from homology"/>
<accession>A0A4Y9QHN4</accession>
<evidence type="ECO:0000313" key="3">
    <source>
        <dbReference type="EMBL" id="TFV92179.1"/>
    </source>
</evidence>
<evidence type="ECO:0000256" key="1">
    <source>
        <dbReference type="ARBA" id="ARBA00007435"/>
    </source>
</evidence>
<dbReference type="Proteomes" id="UP000297647">
    <property type="component" value="Unassembled WGS sequence"/>
</dbReference>
<dbReference type="EMBL" id="SPSB01000006">
    <property type="protein sequence ID" value="TFV92179.1"/>
    <property type="molecule type" value="Genomic_DNA"/>
</dbReference>